<evidence type="ECO:0000256" key="5">
    <source>
        <dbReference type="ARBA" id="ARBA00038359"/>
    </source>
</evidence>
<protein>
    <recommendedName>
        <fullName evidence="8">Rhodopsin domain-containing protein</fullName>
    </recommendedName>
</protein>
<keyword evidence="3 7" id="KW-1133">Transmembrane helix</keyword>
<organism evidence="9 10">
    <name type="scientific">Coniochaeta pulveracea</name>
    <dbReference type="NCBI Taxonomy" id="177199"/>
    <lineage>
        <taxon>Eukaryota</taxon>
        <taxon>Fungi</taxon>
        <taxon>Dikarya</taxon>
        <taxon>Ascomycota</taxon>
        <taxon>Pezizomycotina</taxon>
        <taxon>Sordariomycetes</taxon>
        <taxon>Sordariomycetidae</taxon>
        <taxon>Coniochaetales</taxon>
        <taxon>Coniochaetaceae</taxon>
        <taxon>Coniochaeta</taxon>
    </lineage>
</organism>
<dbReference type="PANTHER" id="PTHR33048">
    <property type="entry name" value="PTH11-LIKE INTEGRAL MEMBRANE PROTEIN (AFU_ORTHOLOGUE AFUA_5G11245)"/>
    <property type="match status" value="1"/>
</dbReference>
<evidence type="ECO:0000256" key="7">
    <source>
        <dbReference type="SAM" id="Phobius"/>
    </source>
</evidence>
<gene>
    <name evidence="9" type="ORF">DL546_003549</name>
</gene>
<sequence>MAPVDSFTVEAWTYLAIDLVVVANRVVLRGRSTGWRNIVPDDILMVVAILLYTAETATAHYVGAYWHGLANSGMTDQQRADLPPTSHEYYLRVKGSQTQLFGWLVYTVLLWTLKACWLFFYRRLGSGVDNMSLKINVGFVLIGVTFFATFFTILFGCYPIEKHWQINPDPGNFCQPAVSRLQAITLICTNLTTDFYIMAVPFPMIWSARISPTKKIGLLVMFSGGLITAVFGGLRCGYILQDTIQGPQLAGEWSCRESFVAVFISNFPVLFPFLHRAWRRSRFGSLGNTKGSSGVTPGAAGGDNSTKNSSGGAFKLVTIGGKSSKKGGKYKHPLSLPGETFYERFGSEEEIIESKEGKDRQKDSTKGAEQDVYVTTEWYVQSHEVDATRTEQERRERITAGYHAR</sequence>
<feature type="region of interest" description="Disordered" evidence="6">
    <location>
        <begin position="385"/>
        <end position="405"/>
    </location>
</feature>
<evidence type="ECO:0000256" key="4">
    <source>
        <dbReference type="ARBA" id="ARBA00023136"/>
    </source>
</evidence>
<feature type="compositionally biased region" description="Basic and acidic residues" evidence="6">
    <location>
        <begin position="350"/>
        <end position="369"/>
    </location>
</feature>
<dbReference type="OrthoDB" id="2988756at2759"/>
<accession>A0A420Y5D2</accession>
<evidence type="ECO:0000313" key="10">
    <source>
        <dbReference type="Proteomes" id="UP000275385"/>
    </source>
</evidence>
<comment type="subcellular location">
    <subcellularLocation>
        <location evidence="1">Membrane</location>
        <topology evidence="1">Multi-pass membrane protein</topology>
    </subcellularLocation>
</comment>
<feature type="transmembrane region" description="Helical" evidence="7">
    <location>
        <begin position="218"/>
        <end position="240"/>
    </location>
</feature>
<evidence type="ECO:0000259" key="8">
    <source>
        <dbReference type="Pfam" id="PF20684"/>
    </source>
</evidence>
<dbReference type="Proteomes" id="UP000275385">
    <property type="component" value="Unassembled WGS sequence"/>
</dbReference>
<evidence type="ECO:0000256" key="2">
    <source>
        <dbReference type="ARBA" id="ARBA00022692"/>
    </source>
</evidence>
<evidence type="ECO:0000313" key="9">
    <source>
        <dbReference type="EMBL" id="RKU43094.1"/>
    </source>
</evidence>
<feature type="transmembrane region" description="Helical" evidence="7">
    <location>
        <begin position="43"/>
        <end position="66"/>
    </location>
</feature>
<feature type="transmembrane region" description="Helical" evidence="7">
    <location>
        <begin position="181"/>
        <end position="206"/>
    </location>
</feature>
<dbReference type="GO" id="GO:0016020">
    <property type="term" value="C:membrane"/>
    <property type="evidence" value="ECO:0007669"/>
    <property type="project" value="UniProtKB-SubCell"/>
</dbReference>
<dbReference type="Pfam" id="PF20684">
    <property type="entry name" value="Fung_rhodopsin"/>
    <property type="match status" value="1"/>
</dbReference>
<dbReference type="STRING" id="177199.A0A420Y5D2"/>
<evidence type="ECO:0000256" key="6">
    <source>
        <dbReference type="SAM" id="MobiDB-lite"/>
    </source>
</evidence>
<reference evidence="9 10" key="1">
    <citation type="submission" date="2018-08" db="EMBL/GenBank/DDBJ databases">
        <title>Draft genome of the lignicolous fungus Coniochaeta pulveracea.</title>
        <authorList>
            <person name="Borstlap C.J."/>
            <person name="De Witt R.N."/>
            <person name="Botha A."/>
            <person name="Volschenk H."/>
        </authorList>
    </citation>
    <scope>NUCLEOTIDE SEQUENCE [LARGE SCALE GENOMIC DNA]</scope>
    <source>
        <strain evidence="9 10">CAB683</strain>
    </source>
</reference>
<feature type="region of interest" description="Disordered" evidence="6">
    <location>
        <begin position="289"/>
        <end position="308"/>
    </location>
</feature>
<dbReference type="AlphaFoldDB" id="A0A420Y5D2"/>
<keyword evidence="2 7" id="KW-0812">Transmembrane</keyword>
<dbReference type="InterPro" id="IPR049326">
    <property type="entry name" value="Rhodopsin_dom_fungi"/>
</dbReference>
<keyword evidence="4 7" id="KW-0472">Membrane</keyword>
<comment type="caution">
    <text evidence="9">The sequence shown here is derived from an EMBL/GenBank/DDBJ whole genome shotgun (WGS) entry which is preliminary data.</text>
</comment>
<keyword evidence="10" id="KW-1185">Reference proteome</keyword>
<feature type="transmembrane region" description="Helical" evidence="7">
    <location>
        <begin position="133"/>
        <end position="161"/>
    </location>
</feature>
<dbReference type="PANTHER" id="PTHR33048:SF2">
    <property type="entry name" value="SRPK"/>
    <property type="match status" value="1"/>
</dbReference>
<comment type="similarity">
    <text evidence="5">Belongs to the SAT4 family.</text>
</comment>
<dbReference type="EMBL" id="QVQW01000047">
    <property type="protein sequence ID" value="RKU43094.1"/>
    <property type="molecule type" value="Genomic_DNA"/>
</dbReference>
<proteinExistence type="inferred from homology"/>
<name>A0A420Y5D2_9PEZI</name>
<dbReference type="InterPro" id="IPR052337">
    <property type="entry name" value="SAT4-like"/>
</dbReference>
<feature type="domain" description="Rhodopsin" evidence="8">
    <location>
        <begin position="31"/>
        <end position="275"/>
    </location>
</feature>
<evidence type="ECO:0000256" key="3">
    <source>
        <dbReference type="ARBA" id="ARBA00022989"/>
    </source>
</evidence>
<evidence type="ECO:0000256" key="1">
    <source>
        <dbReference type="ARBA" id="ARBA00004141"/>
    </source>
</evidence>
<feature type="region of interest" description="Disordered" evidence="6">
    <location>
        <begin position="350"/>
        <end position="370"/>
    </location>
</feature>
<feature type="compositionally biased region" description="Basic and acidic residues" evidence="6">
    <location>
        <begin position="385"/>
        <end position="398"/>
    </location>
</feature>
<feature type="transmembrane region" description="Helical" evidence="7">
    <location>
        <begin position="100"/>
        <end position="121"/>
    </location>
</feature>
<feature type="transmembrane region" description="Helical" evidence="7">
    <location>
        <begin position="260"/>
        <end position="278"/>
    </location>
</feature>